<gene>
    <name evidence="3" type="ORF">TTHERM_00128970</name>
</gene>
<organism evidence="3 4">
    <name type="scientific">Tetrahymena thermophila (strain SB210)</name>
    <dbReference type="NCBI Taxonomy" id="312017"/>
    <lineage>
        <taxon>Eukaryota</taxon>
        <taxon>Sar</taxon>
        <taxon>Alveolata</taxon>
        <taxon>Ciliophora</taxon>
        <taxon>Intramacronucleata</taxon>
        <taxon>Oligohymenophorea</taxon>
        <taxon>Hymenostomatida</taxon>
        <taxon>Tetrahymenina</taxon>
        <taxon>Tetrahymenidae</taxon>
        <taxon>Tetrahymena</taxon>
    </lineage>
</organism>
<evidence type="ECO:0000313" key="3">
    <source>
        <dbReference type="EMBL" id="EAR96133.1"/>
    </source>
</evidence>
<keyword evidence="4" id="KW-1185">Reference proteome</keyword>
<protein>
    <submittedName>
        <fullName evidence="3">Transmembrane protein, putative</fullName>
    </submittedName>
</protein>
<proteinExistence type="predicted"/>
<evidence type="ECO:0000313" key="4">
    <source>
        <dbReference type="Proteomes" id="UP000009168"/>
    </source>
</evidence>
<feature type="region of interest" description="Disordered" evidence="1">
    <location>
        <begin position="1"/>
        <end position="23"/>
    </location>
</feature>
<evidence type="ECO:0000256" key="2">
    <source>
        <dbReference type="SAM" id="Phobius"/>
    </source>
</evidence>
<feature type="compositionally biased region" description="Polar residues" evidence="1">
    <location>
        <begin position="7"/>
        <end position="23"/>
    </location>
</feature>
<keyword evidence="2 3" id="KW-0812">Transmembrane</keyword>
<sequence>MSEQKNDSNQQKQTNSSIQNQNSKSYYNTEHVQDYMRMKFYQFKAQNALMDNFQLLFLKKYDKLLTEEEKTIRKKCDYLIQTTSTVANFGSFFFILSNLSVTQEIRFNPIRDFKVLVGGVALMFALRGAGILYMWSQCENMYFRIYPKINLDEQVDFYAENINNNFKIFLYRYFF</sequence>
<dbReference type="HOGENOM" id="CLU_1535569_0_0_1"/>
<accession>I7MED6</accession>
<evidence type="ECO:0000256" key="1">
    <source>
        <dbReference type="SAM" id="MobiDB-lite"/>
    </source>
</evidence>
<dbReference type="KEGG" id="tet:TTHERM_00128970"/>
<dbReference type="GeneID" id="7825690"/>
<dbReference type="RefSeq" id="XP_001016378.1">
    <property type="nucleotide sequence ID" value="XM_001016378.3"/>
</dbReference>
<keyword evidence="2" id="KW-0472">Membrane</keyword>
<keyword evidence="2" id="KW-1133">Transmembrane helix</keyword>
<dbReference type="InParanoid" id="I7MED6"/>
<feature type="transmembrane region" description="Helical" evidence="2">
    <location>
        <begin position="116"/>
        <end position="135"/>
    </location>
</feature>
<dbReference type="AlphaFoldDB" id="I7MED6"/>
<dbReference type="EMBL" id="GG662699">
    <property type="protein sequence ID" value="EAR96133.1"/>
    <property type="molecule type" value="Genomic_DNA"/>
</dbReference>
<name>I7MED6_TETTS</name>
<dbReference type="Proteomes" id="UP000009168">
    <property type="component" value="Unassembled WGS sequence"/>
</dbReference>
<reference evidence="4" key="1">
    <citation type="journal article" date="2006" name="PLoS Biol.">
        <title>Macronuclear genome sequence of the ciliate Tetrahymena thermophila, a model eukaryote.</title>
        <authorList>
            <person name="Eisen J.A."/>
            <person name="Coyne R.S."/>
            <person name="Wu M."/>
            <person name="Wu D."/>
            <person name="Thiagarajan M."/>
            <person name="Wortman J.R."/>
            <person name="Badger J.H."/>
            <person name="Ren Q."/>
            <person name="Amedeo P."/>
            <person name="Jones K.M."/>
            <person name="Tallon L.J."/>
            <person name="Delcher A.L."/>
            <person name="Salzberg S.L."/>
            <person name="Silva J.C."/>
            <person name="Haas B.J."/>
            <person name="Majoros W.H."/>
            <person name="Farzad M."/>
            <person name="Carlton J.M."/>
            <person name="Smith R.K. Jr."/>
            <person name="Garg J."/>
            <person name="Pearlman R.E."/>
            <person name="Karrer K.M."/>
            <person name="Sun L."/>
            <person name="Manning G."/>
            <person name="Elde N.C."/>
            <person name="Turkewitz A.P."/>
            <person name="Asai D.J."/>
            <person name="Wilkes D.E."/>
            <person name="Wang Y."/>
            <person name="Cai H."/>
            <person name="Collins K."/>
            <person name="Stewart B.A."/>
            <person name="Lee S.R."/>
            <person name="Wilamowska K."/>
            <person name="Weinberg Z."/>
            <person name="Ruzzo W.L."/>
            <person name="Wloga D."/>
            <person name="Gaertig J."/>
            <person name="Frankel J."/>
            <person name="Tsao C.-C."/>
            <person name="Gorovsky M.A."/>
            <person name="Keeling P.J."/>
            <person name="Waller R.F."/>
            <person name="Patron N.J."/>
            <person name="Cherry J.M."/>
            <person name="Stover N.A."/>
            <person name="Krieger C.J."/>
            <person name="del Toro C."/>
            <person name="Ryder H.F."/>
            <person name="Williamson S.C."/>
            <person name="Barbeau R.A."/>
            <person name="Hamilton E.P."/>
            <person name="Orias E."/>
        </authorList>
    </citation>
    <scope>NUCLEOTIDE SEQUENCE [LARGE SCALE GENOMIC DNA]</scope>
    <source>
        <strain evidence="4">SB210</strain>
    </source>
</reference>